<name>A0ABT8PR18_9ENTR</name>
<organism evidence="2 3">
    <name type="scientific">Citrobacter enshiensis</name>
    <dbReference type="NCBI Taxonomy" id="2971264"/>
    <lineage>
        <taxon>Bacteria</taxon>
        <taxon>Pseudomonadati</taxon>
        <taxon>Pseudomonadota</taxon>
        <taxon>Gammaproteobacteria</taxon>
        <taxon>Enterobacterales</taxon>
        <taxon>Enterobacteriaceae</taxon>
        <taxon>Citrobacter</taxon>
    </lineage>
</organism>
<sequence>MLDREPGILGWLSALGAWATSHPYASWGGSSAFIAALWSSLKDGRGWVSSLFGASLAVVITISILAVMRKTGLHEEWMPLVGLAVGFVGADRIRAAVLAAWDSRKNNLVKNDESEK</sequence>
<accession>A0ABT8PR18</accession>
<dbReference type="Pfam" id="PF05106">
    <property type="entry name" value="Phage_holin_3_1"/>
    <property type="match status" value="1"/>
</dbReference>
<keyword evidence="1" id="KW-0472">Membrane</keyword>
<evidence type="ECO:0000256" key="1">
    <source>
        <dbReference type="SAM" id="Phobius"/>
    </source>
</evidence>
<dbReference type="RefSeq" id="WP_301697146.1">
    <property type="nucleotide sequence ID" value="NZ_JAUJYW010000002.1"/>
</dbReference>
<keyword evidence="3" id="KW-1185">Reference proteome</keyword>
<evidence type="ECO:0000313" key="3">
    <source>
        <dbReference type="Proteomes" id="UP001174867"/>
    </source>
</evidence>
<keyword evidence="1" id="KW-0812">Transmembrane</keyword>
<feature type="transmembrane region" description="Helical" evidence="1">
    <location>
        <begin position="47"/>
        <end position="68"/>
    </location>
</feature>
<proteinExistence type="predicted"/>
<reference evidence="2 3" key="1">
    <citation type="submission" date="2023-07" db="EMBL/GenBank/DDBJ databases">
        <title>Citrobacter selenititolerans sp. nov., isolated from seleniferous soil.</title>
        <authorList>
            <person name="Zhang S."/>
            <person name="Li K."/>
            <person name="Peng J."/>
            <person name="Wang H."/>
            <person name="Sun J."/>
            <person name="Guo Y."/>
        </authorList>
    </citation>
    <scope>NUCLEOTIDE SEQUENCE [LARGE SCALE GENOMIC DNA]</scope>
    <source>
        <strain evidence="2 3">S2-9</strain>
    </source>
</reference>
<comment type="caution">
    <text evidence="2">The sequence shown here is derived from an EMBL/GenBank/DDBJ whole genome shotgun (WGS) entry which is preliminary data.</text>
</comment>
<dbReference type="InterPro" id="IPR006481">
    <property type="entry name" value="Phage_lambda_GpS_holin"/>
</dbReference>
<evidence type="ECO:0000313" key="2">
    <source>
        <dbReference type="EMBL" id="MDN8598640.1"/>
    </source>
</evidence>
<dbReference type="EMBL" id="JAUJYW010000002">
    <property type="protein sequence ID" value="MDN8598640.1"/>
    <property type="molecule type" value="Genomic_DNA"/>
</dbReference>
<keyword evidence="1" id="KW-1133">Transmembrane helix</keyword>
<gene>
    <name evidence="2" type="ORF">Q0A17_04280</name>
</gene>
<protein>
    <submittedName>
        <fullName evidence="2">Phage holin family protein</fullName>
    </submittedName>
</protein>
<dbReference type="Proteomes" id="UP001174867">
    <property type="component" value="Unassembled WGS sequence"/>
</dbReference>